<dbReference type="SUPFAM" id="SSF53383">
    <property type="entry name" value="PLP-dependent transferases"/>
    <property type="match status" value="1"/>
</dbReference>
<feature type="active site" description="Proton acceptor" evidence="2">
    <location>
        <position position="186"/>
    </location>
</feature>
<comment type="similarity">
    <text evidence="4">Belongs to the DegT/DnrJ/EryC1 family.</text>
</comment>
<evidence type="ECO:0000256" key="3">
    <source>
        <dbReference type="PIRSR" id="PIRSR000390-2"/>
    </source>
</evidence>
<dbReference type="InterPro" id="IPR015422">
    <property type="entry name" value="PyrdxlP-dep_Trfase_small"/>
</dbReference>
<dbReference type="EMBL" id="JACBZA010000001">
    <property type="protein sequence ID" value="NYH82965.1"/>
    <property type="molecule type" value="Genomic_DNA"/>
</dbReference>
<dbReference type="CDD" id="cd00616">
    <property type="entry name" value="AHBA_syn"/>
    <property type="match status" value="1"/>
</dbReference>
<dbReference type="GO" id="GO:0030170">
    <property type="term" value="F:pyridoxal phosphate binding"/>
    <property type="evidence" value="ECO:0007669"/>
    <property type="project" value="TreeGrafter"/>
</dbReference>
<evidence type="ECO:0000313" key="7">
    <source>
        <dbReference type="Proteomes" id="UP000199052"/>
    </source>
</evidence>
<name>A0A1I2TCC4_9ACTN</name>
<dbReference type="PANTHER" id="PTHR30244">
    <property type="entry name" value="TRANSAMINASE"/>
    <property type="match status" value="1"/>
</dbReference>
<dbReference type="RefSeq" id="WP_092883596.1">
    <property type="nucleotide sequence ID" value="NZ_FOOI01000007.1"/>
</dbReference>
<accession>A0A1I2TCC4</accession>
<dbReference type="Gene3D" id="3.90.1150.10">
    <property type="entry name" value="Aspartate Aminotransferase, domain 1"/>
    <property type="match status" value="1"/>
</dbReference>
<dbReference type="OrthoDB" id="9804264at2"/>
<dbReference type="GO" id="GO:0008483">
    <property type="term" value="F:transaminase activity"/>
    <property type="evidence" value="ECO:0007669"/>
    <property type="project" value="TreeGrafter"/>
</dbReference>
<dbReference type="InterPro" id="IPR000653">
    <property type="entry name" value="DegT/StrS_aminotransferase"/>
</dbReference>
<dbReference type="STRING" id="504797.SAMN05421678_10772"/>
<evidence type="ECO:0000313" key="8">
    <source>
        <dbReference type="Proteomes" id="UP000533017"/>
    </source>
</evidence>
<organism evidence="6 7">
    <name type="scientific">Actinopolymorpha cephalotaxi</name>
    <dbReference type="NCBI Taxonomy" id="504797"/>
    <lineage>
        <taxon>Bacteria</taxon>
        <taxon>Bacillati</taxon>
        <taxon>Actinomycetota</taxon>
        <taxon>Actinomycetes</taxon>
        <taxon>Propionibacteriales</taxon>
        <taxon>Actinopolymorphaceae</taxon>
        <taxon>Actinopolymorpha</taxon>
    </lineage>
</organism>
<dbReference type="Proteomes" id="UP000199052">
    <property type="component" value="Unassembled WGS sequence"/>
</dbReference>
<protein>
    <submittedName>
        <fullName evidence="6">dTDP-4-amino-4,6-dideoxygalactose transaminase</fullName>
    </submittedName>
</protein>
<gene>
    <name evidence="5" type="ORF">FHR37_001816</name>
    <name evidence="6" type="ORF">SAMN05421678_10772</name>
</gene>
<dbReference type="PANTHER" id="PTHR30244:SF34">
    <property type="entry name" value="DTDP-4-AMINO-4,6-DIDEOXYGALACTOSE TRANSAMINASE"/>
    <property type="match status" value="1"/>
</dbReference>
<dbReference type="InterPro" id="IPR015424">
    <property type="entry name" value="PyrdxlP-dep_Trfase"/>
</dbReference>
<dbReference type="InterPro" id="IPR015421">
    <property type="entry name" value="PyrdxlP-dep_Trfase_major"/>
</dbReference>
<keyword evidence="8" id="KW-1185">Reference proteome</keyword>
<dbReference type="AlphaFoldDB" id="A0A1I2TCC4"/>
<keyword evidence="3 4" id="KW-0663">Pyridoxal phosphate</keyword>
<feature type="modified residue" description="N6-(pyridoxal phosphate)lysine" evidence="3">
    <location>
        <position position="186"/>
    </location>
</feature>
<evidence type="ECO:0000313" key="5">
    <source>
        <dbReference type="EMBL" id="NYH82965.1"/>
    </source>
</evidence>
<evidence type="ECO:0000256" key="1">
    <source>
        <dbReference type="ARBA" id="ARBA00001933"/>
    </source>
</evidence>
<evidence type="ECO:0000256" key="4">
    <source>
        <dbReference type="RuleBase" id="RU004508"/>
    </source>
</evidence>
<dbReference type="Gene3D" id="3.40.640.10">
    <property type="entry name" value="Type I PLP-dependent aspartate aminotransferase-like (Major domain)"/>
    <property type="match status" value="1"/>
</dbReference>
<dbReference type="Pfam" id="PF01041">
    <property type="entry name" value="DegT_DnrJ_EryC1"/>
    <property type="match status" value="1"/>
</dbReference>
<evidence type="ECO:0000256" key="2">
    <source>
        <dbReference type="PIRSR" id="PIRSR000390-1"/>
    </source>
</evidence>
<reference evidence="5 8" key="2">
    <citation type="submission" date="2020-07" db="EMBL/GenBank/DDBJ databases">
        <title>Sequencing the genomes of 1000 actinobacteria strains.</title>
        <authorList>
            <person name="Klenk H.-P."/>
        </authorList>
    </citation>
    <scope>NUCLEOTIDE SEQUENCE [LARGE SCALE GENOMIC DNA]</scope>
    <source>
        <strain evidence="5 8">DSM 45117</strain>
    </source>
</reference>
<sequence length="384" mass="42472">MADHTLPFALPDIGEEEIQAVSDALRSGWLSSGPRVEEFERRFAALCGDGVQAIALNSATAGLHLALEALGIGPGDEVLVPTWTFTATAEIVVHLGARPVFVDSDPVTLNIDLADAERKVTRNTRAVLPVHFAGRAVPPSRLHEFAVRHHLQVVEDAAHAFPSASEGVPVGAGHSTATVFSFYATKTITTGEGGMLVTRDAGLANRVRMTRLHGIDRNAFDRYRSDRPAWRYNIAAAGYKYNLTDTAAAIGLVQLDRAEKMHLRREQIAGRYRTAFADLPLDLPQEAPPTDVHSWHLFVVRLWDGAEVGRNEFIAEMSRRGVCCSVHFIPLHMHSYWREEYGLRDEMFPVASSEFDRVVSIPLYSGMTDEDVDRVIETTHDVLR</sequence>
<dbReference type="PIRSF" id="PIRSF000390">
    <property type="entry name" value="PLP_StrS"/>
    <property type="match status" value="1"/>
</dbReference>
<dbReference type="GO" id="GO:0000271">
    <property type="term" value="P:polysaccharide biosynthetic process"/>
    <property type="evidence" value="ECO:0007669"/>
    <property type="project" value="TreeGrafter"/>
</dbReference>
<dbReference type="EMBL" id="FOOI01000007">
    <property type="protein sequence ID" value="SFG60957.1"/>
    <property type="molecule type" value="Genomic_DNA"/>
</dbReference>
<dbReference type="Proteomes" id="UP000533017">
    <property type="component" value="Unassembled WGS sequence"/>
</dbReference>
<comment type="cofactor">
    <cofactor evidence="1">
        <name>pyridoxal 5'-phosphate</name>
        <dbReference type="ChEBI" id="CHEBI:597326"/>
    </cofactor>
</comment>
<proteinExistence type="inferred from homology"/>
<reference evidence="6 7" key="1">
    <citation type="submission" date="2016-10" db="EMBL/GenBank/DDBJ databases">
        <authorList>
            <person name="de Groot N.N."/>
        </authorList>
    </citation>
    <scope>NUCLEOTIDE SEQUENCE [LARGE SCALE GENOMIC DNA]</scope>
    <source>
        <strain evidence="6 7">CPCC 202808</strain>
    </source>
</reference>
<evidence type="ECO:0000313" key="6">
    <source>
        <dbReference type="EMBL" id="SFG60957.1"/>
    </source>
</evidence>